<reference evidence="2" key="1">
    <citation type="journal article" date="2014" name="Int. J. Syst. Evol. Microbiol.">
        <title>Complete genome sequence of Corynebacterium casei LMG S-19264T (=DSM 44701T), isolated from a smear-ripened cheese.</title>
        <authorList>
            <consortium name="US DOE Joint Genome Institute (JGI-PGF)"/>
            <person name="Walter F."/>
            <person name="Albersmeier A."/>
            <person name="Kalinowski J."/>
            <person name="Ruckert C."/>
        </authorList>
    </citation>
    <scope>NUCLEOTIDE SEQUENCE</scope>
    <source>
        <strain evidence="2">CGMCC 4.7306</strain>
    </source>
</reference>
<feature type="region of interest" description="Disordered" evidence="1">
    <location>
        <begin position="123"/>
        <end position="146"/>
    </location>
</feature>
<feature type="compositionally biased region" description="Low complexity" evidence="1">
    <location>
        <begin position="128"/>
        <end position="146"/>
    </location>
</feature>
<dbReference type="AlphaFoldDB" id="A0A917SEE3"/>
<keyword evidence="3" id="KW-1185">Reference proteome</keyword>
<accession>A0A917SEE3</accession>
<evidence type="ECO:0000256" key="1">
    <source>
        <dbReference type="SAM" id="MobiDB-lite"/>
    </source>
</evidence>
<evidence type="ECO:0000313" key="3">
    <source>
        <dbReference type="Proteomes" id="UP000613840"/>
    </source>
</evidence>
<name>A0A917SEE3_9ACTN</name>
<gene>
    <name evidence="2" type="ORF">GCM10011575_35720</name>
</gene>
<comment type="caution">
    <text evidence="2">The sequence shown here is derived from an EMBL/GenBank/DDBJ whole genome shotgun (WGS) entry which is preliminary data.</text>
</comment>
<dbReference type="RefSeq" id="WP_188896740.1">
    <property type="nucleotide sequence ID" value="NZ_BMMZ01000010.1"/>
</dbReference>
<evidence type="ECO:0000313" key="2">
    <source>
        <dbReference type="EMBL" id="GGL74319.1"/>
    </source>
</evidence>
<organism evidence="2 3">
    <name type="scientific">Microlunatus endophyticus</name>
    <dbReference type="NCBI Taxonomy" id="1716077"/>
    <lineage>
        <taxon>Bacteria</taxon>
        <taxon>Bacillati</taxon>
        <taxon>Actinomycetota</taxon>
        <taxon>Actinomycetes</taxon>
        <taxon>Propionibacteriales</taxon>
        <taxon>Propionibacteriaceae</taxon>
        <taxon>Microlunatus</taxon>
    </lineage>
</organism>
<proteinExistence type="predicted"/>
<dbReference type="Proteomes" id="UP000613840">
    <property type="component" value="Unassembled WGS sequence"/>
</dbReference>
<sequence>MSVQGPFKVECGEVFPHGVGVVGAVAPLIDFDRSTPENRVQARDKDTGLPVWTVDVMDFDPEARERTFKVKIAAEVQPVPPDAIDGVPVRPVQLDGLTVTPYQKEVGNGRQRIAYSLRAAGMSTPRYGSKSVSAVSTSSQGASKAA</sequence>
<evidence type="ECO:0008006" key="4">
    <source>
        <dbReference type="Google" id="ProtNLM"/>
    </source>
</evidence>
<reference evidence="2" key="2">
    <citation type="submission" date="2020-09" db="EMBL/GenBank/DDBJ databases">
        <authorList>
            <person name="Sun Q."/>
            <person name="Zhou Y."/>
        </authorList>
    </citation>
    <scope>NUCLEOTIDE SEQUENCE</scope>
    <source>
        <strain evidence="2">CGMCC 4.7306</strain>
    </source>
</reference>
<protein>
    <recommendedName>
        <fullName evidence="4">Plasmid replication, integration and excision activator</fullName>
    </recommendedName>
</protein>
<dbReference type="EMBL" id="BMMZ01000010">
    <property type="protein sequence ID" value="GGL74319.1"/>
    <property type="molecule type" value="Genomic_DNA"/>
</dbReference>